<dbReference type="eggNOG" id="ENOG502R4S6">
    <property type="taxonomic scope" value="Eukaryota"/>
</dbReference>
<name>A0A0E0DXI1_9ORYZ</name>
<dbReference type="Proteomes" id="UP000008021">
    <property type="component" value="Chromosome 6"/>
</dbReference>
<reference evidence="2" key="1">
    <citation type="submission" date="2015-04" db="UniProtKB">
        <authorList>
            <consortium name="EnsemblPlants"/>
        </authorList>
    </citation>
    <scope>IDENTIFICATION</scope>
</reference>
<accession>A0A0E0DXI1</accession>
<sequence>MDASAVASADEAKKTTAAAAATAAGEPQKPAAVAPLLAQGYVDSILAFERVQWPVFSDDDLKHLSPEQRREIDKMAALHKALDDDLAVFQAEVSRQVEDNGCYVVGESYLADQAKLEALIKEEWAKIDWSAFEFDGSGGEQKQPSAKKMMQLLQAEIDFILAWRREPSPYPDDDHWALLSPEQLQLREEMAAIGKEFEDSFEEFQAEVRREVEEKGFYEVDEIYYADQAEMQAQLKEGWAKIDWSDVVCADWDDFNDPNCSFHENMDSAAAAAAASDEAAENTPAAAAAAATVAAAAAEAVTGVDCADDAAAAATTVDGDGGDENSKQQQPSVNKLHMPQEYVDYILAWKKRPFPLPDDGEILSPEHREMRERMAATCNELGDGFEEFQAEVRRVVEEKGFYEVDESYFANQAEIQAQLKEGWAKIDWGDIVFADWDDFDDPNCCRSLSQSSNLKRATARRRGEEPWRSRRRGRYRVGVATDRSVSYTPISIPDRVRVLLGFASPYKFNAATAASSSFFYSHNHNPQPSVYELVDISRLQARRIERIKRKMEAEEGTTTTTTVKKPAAEAVEVTGAAAEEIFTEQDDELQALVSEEFAKIDLKSIKFGDWDYDDPICCHMPSIDESCITKQEDELQALVTEEFAKIDLSGIVFGDWDYDDPTCLTKGPPGRTPVLKFNLPFGRGGDMELKVKLC</sequence>
<dbReference type="EnsemblPlants" id="OMERI06G05130.1">
    <property type="protein sequence ID" value="OMERI06G05130.1"/>
    <property type="gene ID" value="OMERI06G05130"/>
</dbReference>
<dbReference type="PANTHER" id="PTHR35166">
    <property type="entry name" value="OS05G0193700 PROTEIN-RELATED"/>
    <property type="match status" value="1"/>
</dbReference>
<dbReference type="AlphaFoldDB" id="A0A0E0DXI1"/>
<dbReference type="Gramene" id="OMERI06G05130.1">
    <property type="protein sequence ID" value="OMERI06G05130.1"/>
    <property type="gene ID" value="OMERI06G05130"/>
</dbReference>
<protein>
    <submittedName>
        <fullName evidence="2">Uncharacterized protein</fullName>
    </submittedName>
</protein>
<organism evidence="2">
    <name type="scientific">Oryza meridionalis</name>
    <dbReference type="NCBI Taxonomy" id="40149"/>
    <lineage>
        <taxon>Eukaryota</taxon>
        <taxon>Viridiplantae</taxon>
        <taxon>Streptophyta</taxon>
        <taxon>Embryophyta</taxon>
        <taxon>Tracheophyta</taxon>
        <taxon>Spermatophyta</taxon>
        <taxon>Magnoliopsida</taxon>
        <taxon>Liliopsida</taxon>
        <taxon>Poales</taxon>
        <taxon>Poaceae</taxon>
        <taxon>BOP clade</taxon>
        <taxon>Oryzoideae</taxon>
        <taxon>Oryzeae</taxon>
        <taxon>Oryzinae</taxon>
        <taxon>Oryza</taxon>
    </lineage>
</organism>
<evidence type="ECO:0000313" key="2">
    <source>
        <dbReference type="EnsemblPlants" id="OMERI06G05130.1"/>
    </source>
</evidence>
<dbReference type="PANTHER" id="PTHR35166:SF11">
    <property type="entry name" value="OS05G0151550 PROTEIN"/>
    <property type="match status" value="1"/>
</dbReference>
<proteinExistence type="predicted"/>
<evidence type="ECO:0000313" key="3">
    <source>
        <dbReference type="Proteomes" id="UP000008021"/>
    </source>
</evidence>
<reference evidence="2" key="2">
    <citation type="submission" date="2018-05" db="EMBL/GenBank/DDBJ databases">
        <title>OmerRS3 (Oryza meridionalis Reference Sequence Version 3).</title>
        <authorList>
            <person name="Zhang J."/>
            <person name="Kudrna D."/>
            <person name="Lee S."/>
            <person name="Talag J."/>
            <person name="Welchert J."/>
            <person name="Wing R.A."/>
        </authorList>
    </citation>
    <scope>NUCLEOTIDE SEQUENCE [LARGE SCALE GENOMIC DNA]</scope>
    <source>
        <strain evidence="2">cv. OR44</strain>
    </source>
</reference>
<feature type="region of interest" description="Disordered" evidence="1">
    <location>
        <begin position="315"/>
        <end position="334"/>
    </location>
</feature>
<dbReference type="HOGENOM" id="CLU_397103_0_0_1"/>
<keyword evidence="3" id="KW-1185">Reference proteome</keyword>
<evidence type="ECO:0000256" key="1">
    <source>
        <dbReference type="SAM" id="MobiDB-lite"/>
    </source>
</evidence>